<proteinExistence type="inferred from homology"/>
<dbReference type="OrthoDB" id="5283654at2759"/>
<dbReference type="Gene3D" id="3.90.25.10">
    <property type="entry name" value="UDP-galactose 4-epimerase, domain 1"/>
    <property type="match status" value="1"/>
</dbReference>
<evidence type="ECO:0000256" key="1">
    <source>
        <dbReference type="ARBA" id="ARBA00005725"/>
    </source>
</evidence>
<dbReference type="Gene3D" id="3.40.50.720">
    <property type="entry name" value="NAD(P)-binding Rossmann-like Domain"/>
    <property type="match status" value="1"/>
</dbReference>
<evidence type="ECO:0000313" key="5">
    <source>
        <dbReference type="EMBL" id="OCB83953.1"/>
    </source>
</evidence>
<dbReference type="Pfam" id="PF05368">
    <property type="entry name" value="NmrA"/>
    <property type="match status" value="1"/>
</dbReference>
<dbReference type="Proteomes" id="UP000757232">
    <property type="component" value="Unassembled WGS sequence"/>
</dbReference>
<comment type="similarity">
    <text evidence="1">Belongs to the NmrA-type oxidoreductase family. Isoflavone reductase subfamily.</text>
</comment>
<dbReference type="PANTHER" id="PTHR47706:SF4">
    <property type="entry name" value="NMRA-LIKE DOMAIN-CONTAINING PROTEIN"/>
    <property type="match status" value="1"/>
</dbReference>
<protein>
    <submittedName>
        <fullName evidence="5">NAD-binding protein</fullName>
    </submittedName>
</protein>
<keyword evidence="2" id="KW-0521">NADP</keyword>
<evidence type="ECO:0000313" key="6">
    <source>
        <dbReference type="Proteomes" id="UP000757232"/>
    </source>
</evidence>
<dbReference type="SUPFAM" id="SSF51735">
    <property type="entry name" value="NAD(P)-binding Rossmann-fold domains"/>
    <property type="match status" value="1"/>
</dbReference>
<dbReference type="InterPro" id="IPR051609">
    <property type="entry name" value="NmrA/Isoflavone_reductase-like"/>
</dbReference>
<dbReference type="InterPro" id="IPR036291">
    <property type="entry name" value="NAD(P)-bd_dom_sf"/>
</dbReference>
<comment type="caution">
    <text evidence="5">The sequence shown here is derived from an EMBL/GenBank/DDBJ whole genome shotgun (WGS) entry which is preliminary data.</text>
</comment>
<dbReference type="EMBL" id="LNZH02000217">
    <property type="protein sequence ID" value="OCB83953.1"/>
    <property type="molecule type" value="Genomic_DNA"/>
</dbReference>
<organism evidence="5 6">
    <name type="scientific">Sanghuangporus baumii</name>
    <name type="common">Phellinus baumii</name>
    <dbReference type="NCBI Taxonomy" id="108892"/>
    <lineage>
        <taxon>Eukaryota</taxon>
        <taxon>Fungi</taxon>
        <taxon>Dikarya</taxon>
        <taxon>Basidiomycota</taxon>
        <taxon>Agaricomycotina</taxon>
        <taxon>Agaricomycetes</taxon>
        <taxon>Hymenochaetales</taxon>
        <taxon>Hymenochaetaceae</taxon>
        <taxon>Sanghuangporus</taxon>
    </lineage>
</organism>
<gene>
    <name evidence="5" type="ORF">A7U60_g9162</name>
</gene>
<dbReference type="PANTHER" id="PTHR47706">
    <property type="entry name" value="NMRA-LIKE FAMILY PROTEIN"/>
    <property type="match status" value="1"/>
</dbReference>
<dbReference type="InterPro" id="IPR008030">
    <property type="entry name" value="NmrA-like"/>
</dbReference>
<sequence length="295" mass="32504">MPGFTSFAIAGAGNIGKVIAEELLKKKDAGEISSVAILTRTAGSHEDLGARGAKIIPVDYSSPSSLNAAFSNIDVVVSCLPETCDEKGLAEAAKAAGVKLIVPSDYASGPVEQTEDHPLYRSRARMRQTCKEFELPYAVFWTGMFSDMMLGPEYSGFLGFNFTEDEIMIPGSGTEPISWTSSTDIARFIGHVLVNLPREKLEWRIFRVEGDRIGLNDIAVSWQKYSNKAVSISHRSRSEIEDEVRKNPNDIGPAFLLELDAGHLIVGSPDELTNYEFPQWKPKKVIDILVEIYDQ</sequence>
<keyword evidence="3" id="KW-0560">Oxidoreductase</keyword>
<reference evidence="5" key="1">
    <citation type="submission" date="2016-06" db="EMBL/GenBank/DDBJ databases">
        <title>Draft Genome sequence of the fungus Inonotus baumii.</title>
        <authorList>
            <person name="Zhu H."/>
            <person name="Lin W."/>
        </authorList>
    </citation>
    <scope>NUCLEOTIDE SEQUENCE</scope>
    <source>
        <strain evidence="5">821</strain>
    </source>
</reference>
<dbReference type="GO" id="GO:0016491">
    <property type="term" value="F:oxidoreductase activity"/>
    <property type="evidence" value="ECO:0007669"/>
    <property type="project" value="UniProtKB-KW"/>
</dbReference>
<evidence type="ECO:0000256" key="3">
    <source>
        <dbReference type="ARBA" id="ARBA00023002"/>
    </source>
</evidence>
<evidence type="ECO:0000256" key="2">
    <source>
        <dbReference type="ARBA" id="ARBA00022857"/>
    </source>
</evidence>
<keyword evidence="6" id="KW-1185">Reference proteome</keyword>
<dbReference type="AlphaFoldDB" id="A0A9Q5HQ61"/>
<name>A0A9Q5HQ61_SANBA</name>
<feature type="domain" description="NmrA-like" evidence="4">
    <location>
        <begin position="9"/>
        <end position="234"/>
    </location>
</feature>
<accession>A0A9Q5HQ61</accession>
<evidence type="ECO:0000259" key="4">
    <source>
        <dbReference type="Pfam" id="PF05368"/>
    </source>
</evidence>